<evidence type="ECO:0000256" key="4">
    <source>
        <dbReference type="ARBA" id="ARBA00022432"/>
    </source>
</evidence>
<dbReference type="GO" id="GO:0005829">
    <property type="term" value="C:cytosol"/>
    <property type="evidence" value="ECO:0007669"/>
    <property type="project" value="TreeGrafter"/>
</dbReference>
<dbReference type="Gene3D" id="3.20.20.70">
    <property type="entry name" value="Aldolase class I"/>
    <property type="match status" value="1"/>
</dbReference>
<protein>
    <recommendedName>
        <fullName evidence="8 9">Triosephosphate isomerase</fullName>
        <shortName evidence="8">TIM</shortName>
        <shortName evidence="8">TPI</shortName>
        <ecNumber evidence="8 9">5.3.1.1</ecNumber>
    </recommendedName>
    <alternativeName>
        <fullName evidence="8">Triose-phosphate isomerase</fullName>
    </alternativeName>
</protein>
<keyword evidence="4 8" id="KW-0312">Gluconeogenesis</keyword>
<dbReference type="PROSITE" id="PS00171">
    <property type="entry name" value="TIM_1"/>
    <property type="match status" value="1"/>
</dbReference>
<dbReference type="STRING" id="1445510.YC6258_05250"/>
<feature type="binding site" evidence="8">
    <location>
        <begin position="232"/>
        <end position="233"/>
    </location>
    <ligand>
        <name>substrate</name>
    </ligand>
</feature>
<feature type="binding site" evidence="8">
    <location>
        <begin position="9"/>
        <end position="11"/>
    </location>
    <ligand>
        <name>substrate</name>
    </ligand>
</feature>
<dbReference type="PANTHER" id="PTHR21139:SF42">
    <property type="entry name" value="TRIOSEPHOSPHATE ISOMERASE"/>
    <property type="match status" value="1"/>
</dbReference>
<dbReference type="InterPro" id="IPR020861">
    <property type="entry name" value="Triosephosphate_isomerase_AS"/>
</dbReference>
<name>A0A0C5VD89_9GAMM</name>
<dbReference type="AlphaFoldDB" id="A0A0C5VD89"/>
<dbReference type="GO" id="GO:0046166">
    <property type="term" value="P:glyceraldehyde-3-phosphate biosynthetic process"/>
    <property type="evidence" value="ECO:0007669"/>
    <property type="project" value="TreeGrafter"/>
</dbReference>
<dbReference type="GO" id="GO:0004807">
    <property type="term" value="F:triose-phosphate isomerase activity"/>
    <property type="evidence" value="ECO:0007669"/>
    <property type="project" value="UniProtKB-UniRule"/>
</dbReference>
<comment type="subunit">
    <text evidence="8 9">Homodimer.</text>
</comment>
<dbReference type="InterPro" id="IPR022896">
    <property type="entry name" value="TrioseP_Isoase_bac/euk"/>
</dbReference>
<evidence type="ECO:0000256" key="8">
    <source>
        <dbReference type="HAMAP-Rule" id="MF_00147"/>
    </source>
</evidence>
<keyword evidence="5 8" id="KW-0963">Cytoplasm</keyword>
<comment type="catalytic activity">
    <reaction evidence="8 9">
        <text>D-glyceraldehyde 3-phosphate = dihydroxyacetone phosphate</text>
        <dbReference type="Rhea" id="RHEA:18585"/>
        <dbReference type="ChEBI" id="CHEBI:57642"/>
        <dbReference type="ChEBI" id="CHEBI:59776"/>
        <dbReference type="EC" id="5.3.1.1"/>
    </reaction>
</comment>
<dbReference type="FunFam" id="3.20.20.70:FF:000016">
    <property type="entry name" value="Triosephosphate isomerase"/>
    <property type="match status" value="1"/>
</dbReference>
<sequence>MRRPMVAGNWKMNGDKALVQQLLGHFKSNIRAENADVVIFAPYPFLYQAEELLSASGIEWGAQNFYIEASGAFTGEVSLGMLKEFGCKYALVGHSERRTLFGETDEMCAAKVKAALGAGVIPVLCVGETLEQRESGVTEDVVGQQVKAVLELVGAEGIGQSVIAYEPVWAIGTGKTATPQQAQDVHAYIRKVVAEQNAEVAEKIQILYGGSVNASTAEELFAMTDIDGGLVGGASLKADDFVTICKAAE</sequence>
<dbReference type="SUPFAM" id="SSF51351">
    <property type="entry name" value="Triosephosphate isomerase (TIM)"/>
    <property type="match status" value="1"/>
</dbReference>
<dbReference type="PROSITE" id="PS51440">
    <property type="entry name" value="TIM_2"/>
    <property type="match status" value="1"/>
</dbReference>
<evidence type="ECO:0000313" key="11">
    <source>
        <dbReference type="Proteomes" id="UP000032266"/>
    </source>
</evidence>
<dbReference type="UniPathway" id="UPA00109">
    <property type="reaction ID" value="UER00189"/>
</dbReference>
<reference evidence="10 11" key="1">
    <citation type="submission" date="2014-01" db="EMBL/GenBank/DDBJ databases">
        <title>Full genme sequencing of cellulolytic bacterium Gynuella sunshinyii YC6258T gen. nov., sp. nov.</title>
        <authorList>
            <person name="Khan H."/>
            <person name="Chung E.J."/>
            <person name="Chung Y.R."/>
        </authorList>
    </citation>
    <scope>NUCLEOTIDE SEQUENCE [LARGE SCALE GENOMIC DNA]</scope>
    <source>
        <strain evidence="10 11">YC6258</strain>
    </source>
</reference>
<comment type="pathway">
    <text evidence="8 9">Carbohydrate biosynthesis; gluconeogenesis.</text>
</comment>
<dbReference type="EMBL" id="CP007142">
    <property type="protein sequence ID" value="AJQ97280.1"/>
    <property type="molecule type" value="Genomic_DNA"/>
</dbReference>
<dbReference type="HAMAP" id="MF_00147_B">
    <property type="entry name" value="TIM_B"/>
    <property type="match status" value="1"/>
</dbReference>
<dbReference type="KEGG" id="gsn:YC6258_05250"/>
<dbReference type="InterPro" id="IPR035990">
    <property type="entry name" value="TIM_sf"/>
</dbReference>
<dbReference type="GO" id="GO:0006096">
    <property type="term" value="P:glycolytic process"/>
    <property type="evidence" value="ECO:0007669"/>
    <property type="project" value="UniProtKB-UniRule"/>
</dbReference>
<dbReference type="CDD" id="cd00311">
    <property type="entry name" value="TIM"/>
    <property type="match status" value="1"/>
</dbReference>
<feature type="binding site" evidence="8">
    <location>
        <position position="211"/>
    </location>
    <ligand>
        <name>substrate</name>
    </ligand>
</feature>
<feature type="active site" description="Proton acceptor" evidence="8">
    <location>
        <position position="166"/>
    </location>
</feature>
<evidence type="ECO:0000256" key="1">
    <source>
        <dbReference type="ARBA" id="ARBA00004680"/>
    </source>
</evidence>
<organism evidence="10 11">
    <name type="scientific">Gynuella sunshinyii YC6258</name>
    <dbReference type="NCBI Taxonomy" id="1445510"/>
    <lineage>
        <taxon>Bacteria</taxon>
        <taxon>Pseudomonadati</taxon>
        <taxon>Pseudomonadota</taxon>
        <taxon>Gammaproteobacteria</taxon>
        <taxon>Oceanospirillales</taxon>
        <taxon>Saccharospirillaceae</taxon>
        <taxon>Gynuella</taxon>
    </lineage>
</organism>
<dbReference type="InterPro" id="IPR013785">
    <property type="entry name" value="Aldolase_TIM"/>
</dbReference>
<comment type="similarity">
    <text evidence="3 8 9">Belongs to the triosephosphate isomerase family.</text>
</comment>
<dbReference type="OrthoDB" id="9809429at2"/>
<evidence type="ECO:0000256" key="9">
    <source>
        <dbReference type="RuleBase" id="RU363013"/>
    </source>
</evidence>
<evidence type="ECO:0000256" key="7">
    <source>
        <dbReference type="ARBA" id="ARBA00023235"/>
    </source>
</evidence>
<evidence type="ECO:0000256" key="3">
    <source>
        <dbReference type="ARBA" id="ARBA00007422"/>
    </source>
</evidence>
<feature type="active site" description="Electrophile" evidence="8">
    <location>
        <position position="94"/>
    </location>
</feature>
<gene>
    <name evidence="8" type="primary">tpiA</name>
    <name evidence="10" type="ORF">YC6258_05250</name>
</gene>
<evidence type="ECO:0000256" key="6">
    <source>
        <dbReference type="ARBA" id="ARBA00023152"/>
    </source>
</evidence>
<evidence type="ECO:0000256" key="2">
    <source>
        <dbReference type="ARBA" id="ARBA00004939"/>
    </source>
</evidence>
<keyword evidence="6 8" id="KW-0324">Glycolysis</keyword>
<keyword evidence="11" id="KW-1185">Reference proteome</keyword>
<dbReference type="InterPro" id="IPR000652">
    <property type="entry name" value="Triosephosphate_isomerase"/>
</dbReference>
<comment type="pathway">
    <text evidence="2">Carbohydrate metabolism; erythritol degradation.</text>
</comment>
<dbReference type="PATRIC" id="fig|1445510.3.peg.5212"/>
<accession>A0A0C5VD89</accession>
<dbReference type="NCBIfam" id="TIGR00419">
    <property type="entry name" value="tim"/>
    <property type="match status" value="1"/>
</dbReference>
<dbReference type="PANTHER" id="PTHR21139">
    <property type="entry name" value="TRIOSEPHOSPHATE ISOMERASE"/>
    <property type="match status" value="1"/>
</dbReference>
<evidence type="ECO:0000256" key="5">
    <source>
        <dbReference type="ARBA" id="ARBA00022490"/>
    </source>
</evidence>
<evidence type="ECO:0000313" key="10">
    <source>
        <dbReference type="EMBL" id="AJQ97280.1"/>
    </source>
</evidence>
<dbReference type="EC" id="5.3.1.1" evidence="8 9"/>
<comment type="pathway">
    <text evidence="1 8 9">Carbohydrate degradation; glycolysis; D-glyceraldehyde 3-phosphate from glycerone phosphate: step 1/1.</text>
</comment>
<comment type="function">
    <text evidence="8">Involved in the gluconeogenesis. Catalyzes stereospecifically the conversion of dihydroxyacetone phosphate (DHAP) to D-glyceraldehyde-3-phosphate (G3P).</text>
</comment>
<dbReference type="Proteomes" id="UP000032266">
    <property type="component" value="Chromosome"/>
</dbReference>
<feature type="binding site" evidence="8">
    <location>
        <position position="172"/>
    </location>
    <ligand>
        <name>substrate</name>
    </ligand>
</feature>
<proteinExistence type="inferred from homology"/>
<dbReference type="HOGENOM" id="CLU_024251_2_1_6"/>
<keyword evidence="7 8" id="KW-0413">Isomerase</keyword>
<dbReference type="UniPathway" id="UPA00138"/>
<dbReference type="GO" id="GO:0006094">
    <property type="term" value="P:gluconeogenesis"/>
    <property type="evidence" value="ECO:0007669"/>
    <property type="project" value="UniProtKB-UniRule"/>
</dbReference>
<comment type="subcellular location">
    <subcellularLocation>
        <location evidence="8 9">Cytoplasm</location>
    </subcellularLocation>
</comment>
<dbReference type="Pfam" id="PF00121">
    <property type="entry name" value="TIM"/>
    <property type="match status" value="1"/>
</dbReference>
<dbReference type="GO" id="GO:0019563">
    <property type="term" value="P:glycerol catabolic process"/>
    <property type="evidence" value="ECO:0007669"/>
    <property type="project" value="TreeGrafter"/>
</dbReference>